<dbReference type="AlphaFoldDB" id="A0A8S3RHS3"/>
<gene>
    <name evidence="2" type="ORF">MEDL_22964</name>
</gene>
<name>A0A8S3RHS3_MYTED</name>
<keyword evidence="1" id="KW-1133">Transmembrane helix</keyword>
<evidence type="ECO:0000313" key="3">
    <source>
        <dbReference type="Proteomes" id="UP000683360"/>
    </source>
</evidence>
<sequence>MVDDGKCVTSADLFPLLYINGGTECILLNVAATTASESLIAVPCDQQHEYLCEFPLHVNNDSTRYQDMDINILDIFSYKIIPRYSIDINECEQEMKSRKMAFAAVFYRISSTCQLYEKSMFEFPEDVRIVTSTMFTTTFVKTAGHTVTIRQRNEMQTSHTNLIGNCFPSDPQMTSTITSAMQTEDETVKTTEKITMEPIDVLPTLQTEETTRILALTEGITFQTPEDLTMKMTDEISISATEEVTTLKLGETDHTDGVFCSSNCCNRVPNPLNNSFIGELVLDNMRVNKTLLSSYRRKRTSVKDSRLSSSVIGYCATVILIAACLMIIIPDLLRMVKCEKTCKDHKKQQG</sequence>
<comment type="caution">
    <text evidence="2">The sequence shown here is derived from an EMBL/GenBank/DDBJ whole genome shotgun (WGS) entry which is preliminary data.</text>
</comment>
<proteinExistence type="predicted"/>
<organism evidence="2 3">
    <name type="scientific">Mytilus edulis</name>
    <name type="common">Blue mussel</name>
    <dbReference type="NCBI Taxonomy" id="6550"/>
    <lineage>
        <taxon>Eukaryota</taxon>
        <taxon>Metazoa</taxon>
        <taxon>Spiralia</taxon>
        <taxon>Lophotrochozoa</taxon>
        <taxon>Mollusca</taxon>
        <taxon>Bivalvia</taxon>
        <taxon>Autobranchia</taxon>
        <taxon>Pteriomorphia</taxon>
        <taxon>Mytilida</taxon>
        <taxon>Mytiloidea</taxon>
        <taxon>Mytilidae</taxon>
        <taxon>Mytilinae</taxon>
        <taxon>Mytilus</taxon>
    </lineage>
</organism>
<evidence type="ECO:0000256" key="1">
    <source>
        <dbReference type="SAM" id="Phobius"/>
    </source>
</evidence>
<reference evidence="2" key="1">
    <citation type="submission" date="2021-03" db="EMBL/GenBank/DDBJ databases">
        <authorList>
            <person name="Bekaert M."/>
        </authorList>
    </citation>
    <scope>NUCLEOTIDE SEQUENCE</scope>
</reference>
<dbReference type="OrthoDB" id="6184825at2759"/>
<accession>A0A8S3RHS3</accession>
<keyword evidence="1" id="KW-0812">Transmembrane</keyword>
<evidence type="ECO:0000313" key="2">
    <source>
        <dbReference type="EMBL" id="CAG2208784.1"/>
    </source>
</evidence>
<keyword evidence="1" id="KW-0472">Membrane</keyword>
<protein>
    <submittedName>
        <fullName evidence="2">Uncharacterized protein</fullName>
    </submittedName>
</protein>
<feature type="transmembrane region" description="Helical" evidence="1">
    <location>
        <begin position="311"/>
        <end position="333"/>
    </location>
</feature>
<dbReference type="EMBL" id="CAJPWZ010001123">
    <property type="protein sequence ID" value="CAG2208784.1"/>
    <property type="molecule type" value="Genomic_DNA"/>
</dbReference>
<keyword evidence="3" id="KW-1185">Reference proteome</keyword>
<dbReference type="Proteomes" id="UP000683360">
    <property type="component" value="Unassembled WGS sequence"/>
</dbReference>